<dbReference type="PROSITE" id="PS50977">
    <property type="entry name" value="HTH_TETR_2"/>
    <property type="match status" value="1"/>
</dbReference>
<dbReference type="SUPFAM" id="SSF51905">
    <property type="entry name" value="FAD/NAD(P)-binding domain"/>
    <property type="match status" value="1"/>
</dbReference>
<evidence type="ECO:0000256" key="8">
    <source>
        <dbReference type="RuleBase" id="RU361217"/>
    </source>
</evidence>
<evidence type="ECO:0000256" key="6">
    <source>
        <dbReference type="ARBA" id="ARBA00023125"/>
    </source>
</evidence>
<dbReference type="PANTHER" id="PTHR11985">
    <property type="entry name" value="GLYCEROL-3-PHOSPHATE DEHYDROGENASE"/>
    <property type="match status" value="1"/>
</dbReference>
<dbReference type="SUPFAM" id="SSF48498">
    <property type="entry name" value="Tetracyclin repressor-like, C-terminal domain"/>
    <property type="match status" value="1"/>
</dbReference>
<evidence type="ECO:0000256" key="2">
    <source>
        <dbReference type="ARBA" id="ARBA00007330"/>
    </source>
</evidence>
<feature type="region of interest" description="Disordered" evidence="9">
    <location>
        <begin position="157"/>
        <end position="182"/>
    </location>
</feature>
<protein>
    <recommendedName>
        <fullName evidence="8">Glycerol-3-phosphate dehydrogenase</fullName>
        <ecNumber evidence="8">1.1.5.3</ecNumber>
    </recommendedName>
</protein>
<dbReference type="Gene3D" id="1.10.357.10">
    <property type="entry name" value="Tetracycline Repressor, domain 2"/>
    <property type="match status" value="1"/>
</dbReference>
<evidence type="ECO:0000256" key="3">
    <source>
        <dbReference type="ARBA" id="ARBA00022630"/>
    </source>
</evidence>
<dbReference type="GO" id="GO:0003677">
    <property type="term" value="F:DNA binding"/>
    <property type="evidence" value="ECO:0007669"/>
    <property type="project" value="UniProtKB-UniRule"/>
</dbReference>
<dbReference type="GO" id="GO:0046168">
    <property type="term" value="P:glycerol-3-phosphate catabolic process"/>
    <property type="evidence" value="ECO:0007669"/>
    <property type="project" value="TreeGrafter"/>
</dbReference>
<feature type="domain" description="HTH tetR-type" evidence="10">
    <location>
        <begin position="1"/>
        <end position="42"/>
    </location>
</feature>
<dbReference type="InterPro" id="IPR036188">
    <property type="entry name" value="FAD/NAD-bd_sf"/>
</dbReference>
<evidence type="ECO:0000259" key="10">
    <source>
        <dbReference type="PROSITE" id="PS50977"/>
    </source>
</evidence>
<dbReference type="EMBL" id="JAOB01000026">
    <property type="protein sequence ID" value="EUA65663.1"/>
    <property type="molecule type" value="Genomic_DNA"/>
</dbReference>
<feature type="compositionally biased region" description="Basic residues" evidence="9">
    <location>
        <begin position="172"/>
        <end position="182"/>
    </location>
</feature>
<dbReference type="InterPro" id="IPR001647">
    <property type="entry name" value="HTH_TetR"/>
</dbReference>
<name>X8DD48_MYCXE</name>
<dbReference type="PROSITE" id="PS00977">
    <property type="entry name" value="FAD_G3PDH_1"/>
    <property type="match status" value="1"/>
</dbReference>
<dbReference type="InterPro" id="IPR036271">
    <property type="entry name" value="Tet_transcr_reg_TetR-rel_C_sf"/>
</dbReference>
<gene>
    <name evidence="11" type="ORF">I553_8030</name>
</gene>
<evidence type="ECO:0000256" key="1">
    <source>
        <dbReference type="ARBA" id="ARBA00001974"/>
    </source>
</evidence>
<keyword evidence="5 8" id="KW-0560">Oxidoreductase</keyword>
<accession>X8DD48</accession>
<dbReference type="GO" id="GO:0004368">
    <property type="term" value="F:glycerol-3-phosphate dehydrogenase (quinone) activity"/>
    <property type="evidence" value="ECO:0007669"/>
    <property type="project" value="UniProtKB-EC"/>
</dbReference>
<dbReference type="SUPFAM" id="SSF46689">
    <property type="entry name" value="Homeodomain-like"/>
    <property type="match status" value="1"/>
</dbReference>
<proteinExistence type="inferred from homology"/>
<dbReference type="InterPro" id="IPR006076">
    <property type="entry name" value="FAD-dep_OxRdtase"/>
</dbReference>
<keyword evidence="4" id="KW-0274">FAD</keyword>
<feature type="DNA-binding region" description="H-T-H motif" evidence="7">
    <location>
        <begin position="5"/>
        <end position="24"/>
    </location>
</feature>
<dbReference type="AlphaFoldDB" id="X8DD48"/>
<organism evidence="11">
    <name type="scientific">Mycobacterium xenopi 4042</name>
    <dbReference type="NCBI Taxonomy" id="1299334"/>
    <lineage>
        <taxon>Bacteria</taxon>
        <taxon>Bacillati</taxon>
        <taxon>Actinomycetota</taxon>
        <taxon>Actinomycetes</taxon>
        <taxon>Mycobacteriales</taxon>
        <taxon>Mycobacteriaceae</taxon>
        <taxon>Mycobacterium</taxon>
    </lineage>
</organism>
<dbReference type="PANTHER" id="PTHR11985:SF35">
    <property type="entry name" value="ANAEROBIC GLYCEROL-3-PHOSPHATE DEHYDROGENASE SUBUNIT A"/>
    <property type="match status" value="1"/>
</dbReference>
<reference evidence="11" key="1">
    <citation type="submission" date="2014-01" db="EMBL/GenBank/DDBJ databases">
        <authorList>
            <person name="Brown-Elliot B."/>
            <person name="Wallace R."/>
            <person name="Lenaerts A."/>
            <person name="Ordway D."/>
            <person name="DeGroote M.A."/>
            <person name="Parker T."/>
            <person name="Sizemore C."/>
            <person name="Tallon L.J."/>
            <person name="Sadzewicz L.K."/>
            <person name="Sengamalay N."/>
            <person name="Fraser C.M."/>
            <person name="Hine E."/>
            <person name="Shefchek K.A."/>
            <person name="Das S.P."/>
            <person name="Tettelin H."/>
        </authorList>
    </citation>
    <scope>NUCLEOTIDE SEQUENCE [LARGE SCALE GENOMIC DNA]</scope>
    <source>
        <strain evidence="11">4042</strain>
    </source>
</reference>
<dbReference type="Pfam" id="PF00440">
    <property type="entry name" value="TetR_N"/>
    <property type="match status" value="1"/>
</dbReference>
<evidence type="ECO:0000256" key="5">
    <source>
        <dbReference type="ARBA" id="ARBA00023002"/>
    </source>
</evidence>
<dbReference type="PRINTS" id="PR01001">
    <property type="entry name" value="FADG3PDH"/>
</dbReference>
<dbReference type="InterPro" id="IPR009057">
    <property type="entry name" value="Homeodomain-like_sf"/>
</dbReference>
<feature type="compositionally biased region" description="Basic and acidic residues" evidence="9">
    <location>
        <begin position="162"/>
        <end position="171"/>
    </location>
</feature>
<dbReference type="EC" id="1.1.5.3" evidence="8"/>
<comment type="similarity">
    <text evidence="2 8">Belongs to the FAD-dependent glycerol-3-phosphate dehydrogenase family.</text>
</comment>
<dbReference type="PATRIC" id="fig|1299334.3.peg.2194"/>
<dbReference type="Gene3D" id="3.50.50.60">
    <property type="entry name" value="FAD/NAD(P)-binding domain"/>
    <property type="match status" value="1"/>
</dbReference>
<evidence type="ECO:0000256" key="7">
    <source>
        <dbReference type="PROSITE-ProRule" id="PRU00335"/>
    </source>
</evidence>
<dbReference type="Pfam" id="PF01266">
    <property type="entry name" value="DAO"/>
    <property type="match status" value="1"/>
</dbReference>
<evidence type="ECO:0000313" key="11">
    <source>
        <dbReference type="EMBL" id="EUA65663.1"/>
    </source>
</evidence>
<evidence type="ECO:0000256" key="9">
    <source>
        <dbReference type="SAM" id="MobiDB-lite"/>
    </source>
</evidence>
<dbReference type="InterPro" id="IPR000447">
    <property type="entry name" value="G3P_DH_FAD-dep"/>
</dbReference>
<comment type="caution">
    <text evidence="11">The sequence shown here is derived from an EMBL/GenBank/DDBJ whole genome shotgun (WGS) entry which is preliminary data.</text>
</comment>
<comment type="catalytic activity">
    <reaction evidence="8">
        <text>a quinone + sn-glycerol 3-phosphate = dihydroxyacetone phosphate + a quinol</text>
        <dbReference type="Rhea" id="RHEA:18977"/>
        <dbReference type="ChEBI" id="CHEBI:24646"/>
        <dbReference type="ChEBI" id="CHEBI:57597"/>
        <dbReference type="ChEBI" id="CHEBI:57642"/>
        <dbReference type="ChEBI" id="CHEBI:132124"/>
        <dbReference type="EC" id="1.1.5.3"/>
    </reaction>
</comment>
<keyword evidence="6 7" id="KW-0238">DNA-binding</keyword>
<evidence type="ECO:0000256" key="4">
    <source>
        <dbReference type="ARBA" id="ARBA00022827"/>
    </source>
</evidence>
<keyword evidence="3 8" id="KW-0285">Flavoprotein</keyword>
<sequence>MERVTLAEIARRAGVSRPTVYRRWPDTRSILAALMTRHITGAARDVPARGEGREALVERIVTVAERLRRDKLVMAVLRSELAMVYITERLGTSQRLLIDVLADELRAAQRHGSVRSGDPRRLAAMVLLITQSTIQSARIVRPILDADALSTELATRSTDTCPDARRVDRGPPHRRPAGARRRRPVDVMVIGGGITGTGIALDAASRGLRVALVEKHDLAFGTSRWSSKLVHGACATWRAVMSESPGAVRSNAES</sequence>
<dbReference type="GO" id="GO:0009331">
    <property type="term" value="C:glycerol-3-phosphate dehydrogenase (FAD) complex"/>
    <property type="evidence" value="ECO:0007669"/>
    <property type="project" value="UniProtKB-UniRule"/>
</dbReference>
<comment type="cofactor">
    <cofactor evidence="1 8">
        <name>FAD</name>
        <dbReference type="ChEBI" id="CHEBI:57692"/>
    </cofactor>
</comment>